<keyword evidence="1" id="KW-0732">Signal</keyword>
<dbReference type="EMBL" id="JANBQB010000394">
    <property type="protein sequence ID" value="KAJ1976864.1"/>
    <property type="molecule type" value="Genomic_DNA"/>
</dbReference>
<feature type="signal peptide" evidence="1">
    <location>
        <begin position="1"/>
        <end position="15"/>
    </location>
</feature>
<reference evidence="2" key="1">
    <citation type="submission" date="2022-07" db="EMBL/GenBank/DDBJ databases">
        <title>Phylogenomic reconstructions and comparative analyses of Kickxellomycotina fungi.</title>
        <authorList>
            <person name="Reynolds N.K."/>
            <person name="Stajich J.E."/>
            <person name="Barry K."/>
            <person name="Grigoriev I.V."/>
            <person name="Crous P."/>
            <person name="Smith M.E."/>
        </authorList>
    </citation>
    <scope>NUCLEOTIDE SEQUENCE</scope>
    <source>
        <strain evidence="2">RSA 567</strain>
    </source>
</reference>
<dbReference type="Proteomes" id="UP001151582">
    <property type="component" value="Unassembled WGS sequence"/>
</dbReference>
<evidence type="ECO:0000313" key="2">
    <source>
        <dbReference type="EMBL" id="KAJ1976864.1"/>
    </source>
</evidence>
<feature type="chain" id="PRO_5040928369" evidence="1">
    <location>
        <begin position="16"/>
        <end position="267"/>
    </location>
</feature>
<proteinExistence type="predicted"/>
<organism evidence="2 3">
    <name type="scientific">Dimargaris verticillata</name>
    <dbReference type="NCBI Taxonomy" id="2761393"/>
    <lineage>
        <taxon>Eukaryota</taxon>
        <taxon>Fungi</taxon>
        <taxon>Fungi incertae sedis</taxon>
        <taxon>Zoopagomycota</taxon>
        <taxon>Kickxellomycotina</taxon>
        <taxon>Dimargaritomycetes</taxon>
        <taxon>Dimargaritales</taxon>
        <taxon>Dimargaritaceae</taxon>
        <taxon>Dimargaris</taxon>
    </lineage>
</organism>
<name>A0A9W8ECT3_9FUNG</name>
<accession>A0A9W8ECT3</accession>
<protein>
    <submittedName>
        <fullName evidence="2">Uncharacterized protein</fullName>
    </submittedName>
</protein>
<dbReference type="AlphaFoldDB" id="A0A9W8ECT3"/>
<keyword evidence="3" id="KW-1185">Reference proteome</keyword>
<gene>
    <name evidence="2" type="ORF">H4R34_003816</name>
</gene>
<evidence type="ECO:0000256" key="1">
    <source>
        <dbReference type="SAM" id="SignalP"/>
    </source>
</evidence>
<sequence length="267" mass="31112">MQIACLIICCHFVLQLFYDLRQRLDLSTENIPLALVGLRTLLEGTQAELRIFTHNIHRFLGYNTSFQDTFRNRYPDFYQPSEFRKEDLPAFVKPWINIQLMSQEIPLMKIKHSIFNVALMSETKYIFDVIMALFDVLNSPDLLTNFQTIAEQMLPEQQGSQDVNSANQAVMVAIPVQPQNFHAYSTWFWLKVIGGGNTKQLRYFLNNMLLFTTIPRLIGQLLEYERSNRALKIAQQISETDDFTRAASAFPENMPNYFEFIVIYVTI</sequence>
<evidence type="ECO:0000313" key="3">
    <source>
        <dbReference type="Proteomes" id="UP001151582"/>
    </source>
</evidence>
<comment type="caution">
    <text evidence="2">The sequence shown here is derived from an EMBL/GenBank/DDBJ whole genome shotgun (WGS) entry which is preliminary data.</text>
</comment>